<keyword evidence="3 6" id="KW-0238">DNA-binding</keyword>
<dbReference type="InterPro" id="IPR009061">
    <property type="entry name" value="DNA-bd_dom_put_sf"/>
</dbReference>
<keyword evidence="7" id="KW-1185">Reference proteome</keyword>
<keyword evidence="1" id="KW-0678">Repressor</keyword>
<dbReference type="PANTHER" id="PTHR30204">
    <property type="entry name" value="REDOX-CYCLING DRUG-SENSING TRANSCRIPTIONAL ACTIVATOR SOXR"/>
    <property type="match status" value="1"/>
</dbReference>
<evidence type="ECO:0000256" key="3">
    <source>
        <dbReference type="ARBA" id="ARBA00023125"/>
    </source>
</evidence>
<dbReference type="PANTHER" id="PTHR30204:SF69">
    <property type="entry name" value="MERR-FAMILY TRANSCRIPTIONAL REGULATOR"/>
    <property type="match status" value="1"/>
</dbReference>
<dbReference type="EMBL" id="JAUSUE010000007">
    <property type="protein sequence ID" value="MDQ0203544.1"/>
    <property type="molecule type" value="Genomic_DNA"/>
</dbReference>
<dbReference type="Proteomes" id="UP001239167">
    <property type="component" value="Unassembled WGS sequence"/>
</dbReference>
<gene>
    <name evidence="6" type="ORF">J2S01_001260</name>
</gene>
<dbReference type="RefSeq" id="WP_307223600.1">
    <property type="nucleotide sequence ID" value="NZ_CP116940.1"/>
</dbReference>
<name>A0ABT9Y753_9FIRM</name>
<sequence length="282" mass="32850">MDKKCDNYFTSGELAALYKIPKQTLLYYDRIDLLKPEFVSSNGYRHYAIEQYLTLEIILNLRKLDIPIATIKEYLTAKSPSAFIKLLKKQDEKCLFAISKLEKVHQSLTLVMENTLQMQTAILDQVLLTYEPVRLLCLTGIDRHIKGKDLIKIIARHVYDVFSCKQFSKKNVGWVIDRDEFFKGNPQKAISFYSVYDNDSRTAKPNTYLRPAGLYLKLSFKGSYYKKTDEIIKLLQKFMRVNELEPVGDIFVSPLENHWVTSDIDNYVNRVIVRVKHTKKTA</sequence>
<comment type="caution">
    <text evidence="6">The sequence shown here is derived from an EMBL/GenBank/DDBJ whole genome shotgun (WGS) entry which is preliminary data.</text>
</comment>
<dbReference type="Gene3D" id="1.10.1660.10">
    <property type="match status" value="1"/>
</dbReference>
<proteinExistence type="predicted"/>
<dbReference type="Pfam" id="PF13411">
    <property type="entry name" value="MerR_1"/>
    <property type="match status" value="1"/>
</dbReference>
<accession>A0ABT9Y753</accession>
<dbReference type="GO" id="GO:0003677">
    <property type="term" value="F:DNA binding"/>
    <property type="evidence" value="ECO:0007669"/>
    <property type="project" value="UniProtKB-KW"/>
</dbReference>
<dbReference type="PROSITE" id="PS50937">
    <property type="entry name" value="HTH_MERR_2"/>
    <property type="match status" value="1"/>
</dbReference>
<evidence type="ECO:0000256" key="2">
    <source>
        <dbReference type="ARBA" id="ARBA00023015"/>
    </source>
</evidence>
<feature type="domain" description="HTH merR-type" evidence="5">
    <location>
        <begin position="8"/>
        <end position="77"/>
    </location>
</feature>
<dbReference type="SMART" id="SM00422">
    <property type="entry name" value="HTH_MERR"/>
    <property type="match status" value="1"/>
</dbReference>
<evidence type="ECO:0000313" key="6">
    <source>
        <dbReference type="EMBL" id="MDQ0203544.1"/>
    </source>
</evidence>
<dbReference type="Gene3D" id="3.20.80.10">
    <property type="entry name" value="Regulatory factor, effector binding domain"/>
    <property type="match status" value="1"/>
</dbReference>
<dbReference type="SUPFAM" id="SSF46955">
    <property type="entry name" value="Putative DNA-binding domain"/>
    <property type="match status" value="1"/>
</dbReference>
<organism evidence="6 7">
    <name type="scientific">Pectinatus haikarae</name>
    <dbReference type="NCBI Taxonomy" id="349096"/>
    <lineage>
        <taxon>Bacteria</taxon>
        <taxon>Bacillati</taxon>
        <taxon>Bacillota</taxon>
        <taxon>Negativicutes</taxon>
        <taxon>Selenomonadales</taxon>
        <taxon>Selenomonadaceae</taxon>
        <taxon>Pectinatus</taxon>
    </lineage>
</organism>
<reference evidence="6 7" key="1">
    <citation type="submission" date="2023-07" db="EMBL/GenBank/DDBJ databases">
        <title>Genomic Encyclopedia of Type Strains, Phase IV (KMG-IV): sequencing the most valuable type-strain genomes for metagenomic binning, comparative biology and taxonomic classification.</title>
        <authorList>
            <person name="Goeker M."/>
        </authorList>
    </citation>
    <scope>NUCLEOTIDE SEQUENCE [LARGE SCALE GENOMIC DNA]</scope>
    <source>
        <strain evidence="6 7">DSM 16980</strain>
    </source>
</reference>
<dbReference type="InterPro" id="IPR000551">
    <property type="entry name" value="MerR-type_HTH_dom"/>
</dbReference>
<protein>
    <submittedName>
        <fullName evidence="6">DNA-binding transcriptional MerR regulator</fullName>
    </submittedName>
</protein>
<evidence type="ECO:0000256" key="1">
    <source>
        <dbReference type="ARBA" id="ARBA00022491"/>
    </source>
</evidence>
<dbReference type="InterPro" id="IPR047057">
    <property type="entry name" value="MerR_fam"/>
</dbReference>
<dbReference type="InterPro" id="IPR011256">
    <property type="entry name" value="Reg_factor_effector_dom_sf"/>
</dbReference>
<keyword evidence="2" id="KW-0805">Transcription regulation</keyword>
<evidence type="ECO:0000259" key="5">
    <source>
        <dbReference type="PROSITE" id="PS50937"/>
    </source>
</evidence>
<evidence type="ECO:0000256" key="4">
    <source>
        <dbReference type="ARBA" id="ARBA00023163"/>
    </source>
</evidence>
<keyword evidence="4" id="KW-0804">Transcription</keyword>
<evidence type="ECO:0000313" key="7">
    <source>
        <dbReference type="Proteomes" id="UP001239167"/>
    </source>
</evidence>